<name>A0ABQ5KES4_9EUKA</name>
<feature type="non-terminal residue" evidence="1">
    <location>
        <position position="1"/>
    </location>
</feature>
<reference evidence="1" key="1">
    <citation type="submission" date="2022-03" db="EMBL/GenBank/DDBJ databases">
        <title>Draft genome sequence of Aduncisulcus paluster, a free-living microaerophilic Fornicata.</title>
        <authorList>
            <person name="Yuyama I."/>
            <person name="Kume K."/>
            <person name="Tamura T."/>
            <person name="Inagaki Y."/>
            <person name="Hashimoto T."/>
        </authorList>
    </citation>
    <scope>NUCLEOTIDE SEQUENCE</scope>
    <source>
        <strain evidence="1">NY0171</strain>
    </source>
</reference>
<evidence type="ECO:0000313" key="2">
    <source>
        <dbReference type="Proteomes" id="UP001057375"/>
    </source>
</evidence>
<organism evidence="1 2">
    <name type="scientific">Aduncisulcus paluster</name>
    <dbReference type="NCBI Taxonomy" id="2918883"/>
    <lineage>
        <taxon>Eukaryota</taxon>
        <taxon>Metamonada</taxon>
        <taxon>Carpediemonas-like organisms</taxon>
        <taxon>Aduncisulcus</taxon>
    </lineage>
</organism>
<sequence>LDVSITGPTSSIDFLLYDDSVSGKLSWQSPLTAVGSLLSVYDNAGTLEFTEVGVGDATKHILMYDSGSDSGMSWSSLLSSTGALMSYDEDTALDVSITGPTSSIDFLLYDDSGSGKLSWQSPLTAVGSLLSVYDNAGTLEFTEVGVGSILTTDTNGDLIELEAGLENQILITDSNGLLGWESLAAISGANFEMGSYLTPMNESLSGIVEYRSLLSSFEVVDVGRVDYGSDVMISFDFEPLAITDTILSYDGTTMFTVPSNADHILKIDTTHSPPVVKRLAINLGSSQNKFSSAILGNKDYIYFFPDQIGVILKLNVHTEEYQMINVGKRGSFSSPVLYIDPQSGVEYIYASPYGYSSSFIVLNTESDDWNVFSFSPENDYYSLRIQWNGASVVELSGHLFMMSHSQNEFNSAFIQFGLPQNHGLISNIRDKTLSNMHIINSILSKNSGELIFLGQSSSGETTFVSANISSSKTKIQGISTVRPSSIKTKSHSISPIQFAANTSDSDSLKNSCVRGIDGNVHCIGLIEGQNNAMTILSYDGDKVYEQTEWMVDDSENGGILIVDKLGNMMSVSTNGGFYSKFSMFTNEGDSLEIQSTNWSDLYPLPI</sequence>
<evidence type="ECO:0000313" key="1">
    <source>
        <dbReference type="EMBL" id="GKT31042.1"/>
    </source>
</evidence>
<gene>
    <name evidence="1" type="ORF">ADUPG1_001816</name>
</gene>
<proteinExistence type="predicted"/>
<protein>
    <recommendedName>
        <fullName evidence="3">PQQ-like beta-propeller repeat protein</fullName>
    </recommendedName>
</protein>
<dbReference type="Proteomes" id="UP001057375">
    <property type="component" value="Unassembled WGS sequence"/>
</dbReference>
<accession>A0ABQ5KES4</accession>
<comment type="caution">
    <text evidence="1">The sequence shown here is derived from an EMBL/GenBank/DDBJ whole genome shotgun (WGS) entry which is preliminary data.</text>
</comment>
<keyword evidence="2" id="KW-1185">Reference proteome</keyword>
<evidence type="ECO:0008006" key="3">
    <source>
        <dbReference type="Google" id="ProtNLM"/>
    </source>
</evidence>
<dbReference type="EMBL" id="BQXS01001777">
    <property type="protein sequence ID" value="GKT31042.1"/>
    <property type="molecule type" value="Genomic_DNA"/>
</dbReference>